<dbReference type="Proteomes" id="UP000053259">
    <property type="component" value="Unassembled WGS sequence"/>
</dbReference>
<dbReference type="FunFam" id="1.20.1250.20:FF:000082">
    <property type="entry name" value="MFS multidrug transporter, putative"/>
    <property type="match status" value="1"/>
</dbReference>
<feature type="domain" description="Major facilitator superfamily (MFS) profile" evidence="7">
    <location>
        <begin position="20"/>
        <end position="450"/>
    </location>
</feature>
<feature type="transmembrane region" description="Helical" evidence="6">
    <location>
        <begin position="284"/>
        <end position="308"/>
    </location>
</feature>
<keyword evidence="5 6" id="KW-0472">Membrane</keyword>
<dbReference type="PANTHER" id="PTHR23502">
    <property type="entry name" value="MAJOR FACILITATOR SUPERFAMILY"/>
    <property type="match status" value="1"/>
</dbReference>
<dbReference type="Gene3D" id="1.20.1250.20">
    <property type="entry name" value="MFS general substrate transporter like domains"/>
    <property type="match status" value="1"/>
</dbReference>
<dbReference type="RefSeq" id="XP_016218723.1">
    <property type="nucleotide sequence ID" value="XM_016353570.1"/>
</dbReference>
<organism evidence="8 9">
    <name type="scientific">Verruconis gallopava</name>
    <dbReference type="NCBI Taxonomy" id="253628"/>
    <lineage>
        <taxon>Eukaryota</taxon>
        <taxon>Fungi</taxon>
        <taxon>Dikarya</taxon>
        <taxon>Ascomycota</taxon>
        <taxon>Pezizomycotina</taxon>
        <taxon>Dothideomycetes</taxon>
        <taxon>Pleosporomycetidae</taxon>
        <taxon>Venturiales</taxon>
        <taxon>Sympoventuriaceae</taxon>
        <taxon>Verruconis</taxon>
    </lineage>
</organism>
<keyword evidence="3 6" id="KW-0812">Transmembrane</keyword>
<name>A0A0D2BBU8_9PEZI</name>
<feature type="transmembrane region" description="Helical" evidence="6">
    <location>
        <begin position="423"/>
        <end position="445"/>
    </location>
</feature>
<dbReference type="FunCoup" id="A0A0D2BBU8">
    <property type="interactions" value="30"/>
</dbReference>
<evidence type="ECO:0000256" key="3">
    <source>
        <dbReference type="ARBA" id="ARBA00022692"/>
    </source>
</evidence>
<dbReference type="InterPro" id="IPR011701">
    <property type="entry name" value="MFS"/>
</dbReference>
<dbReference type="OrthoDB" id="3936150at2759"/>
<dbReference type="GeneID" id="27308752"/>
<feature type="transmembrane region" description="Helical" evidence="6">
    <location>
        <begin position="54"/>
        <end position="73"/>
    </location>
</feature>
<feature type="transmembrane region" description="Helical" evidence="6">
    <location>
        <begin position="85"/>
        <end position="103"/>
    </location>
</feature>
<dbReference type="GO" id="GO:0005886">
    <property type="term" value="C:plasma membrane"/>
    <property type="evidence" value="ECO:0007669"/>
    <property type="project" value="TreeGrafter"/>
</dbReference>
<feature type="transmembrane region" description="Helical" evidence="6">
    <location>
        <begin position="115"/>
        <end position="136"/>
    </location>
</feature>
<dbReference type="SUPFAM" id="SSF103473">
    <property type="entry name" value="MFS general substrate transporter"/>
    <property type="match status" value="1"/>
</dbReference>
<dbReference type="AlphaFoldDB" id="A0A0D2BBU8"/>
<dbReference type="Pfam" id="PF07690">
    <property type="entry name" value="MFS_1"/>
    <property type="match status" value="1"/>
</dbReference>
<gene>
    <name evidence="8" type="ORF">PV09_00779</name>
</gene>
<dbReference type="PROSITE" id="PS50850">
    <property type="entry name" value="MFS"/>
    <property type="match status" value="1"/>
</dbReference>
<dbReference type="CDD" id="cd17323">
    <property type="entry name" value="MFS_Tpo1_MDR_like"/>
    <property type="match status" value="1"/>
</dbReference>
<dbReference type="EMBL" id="KN847530">
    <property type="protein sequence ID" value="KIW08854.1"/>
    <property type="molecule type" value="Genomic_DNA"/>
</dbReference>
<evidence type="ECO:0000259" key="7">
    <source>
        <dbReference type="PROSITE" id="PS50850"/>
    </source>
</evidence>
<evidence type="ECO:0000313" key="8">
    <source>
        <dbReference type="EMBL" id="KIW08854.1"/>
    </source>
</evidence>
<reference evidence="8 9" key="1">
    <citation type="submission" date="2015-01" db="EMBL/GenBank/DDBJ databases">
        <title>The Genome Sequence of Ochroconis gallopava CBS43764.</title>
        <authorList>
            <consortium name="The Broad Institute Genomics Platform"/>
            <person name="Cuomo C."/>
            <person name="de Hoog S."/>
            <person name="Gorbushina A."/>
            <person name="Stielow B."/>
            <person name="Teixiera M."/>
            <person name="Abouelleil A."/>
            <person name="Chapman S.B."/>
            <person name="Priest M."/>
            <person name="Young S.K."/>
            <person name="Wortman J."/>
            <person name="Nusbaum C."/>
            <person name="Birren B."/>
        </authorList>
    </citation>
    <scope>NUCLEOTIDE SEQUENCE [LARGE SCALE GENOMIC DNA]</scope>
    <source>
        <strain evidence="8 9">CBS 43764</strain>
    </source>
</reference>
<proteinExistence type="inferred from homology"/>
<keyword evidence="9" id="KW-1185">Reference proteome</keyword>
<protein>
    <recommendedName>
        <fullName evidence="7">Major facilitator superfamily (MFS) profile domain-containing protein</fullName>
    </recommendedName>
</protein>
<dbReference type="HOGENOM" id="CLU_008455_11_3_1"/>
<dbReference type="InParanoid" id="A0A0D2BBU8"/>
<keyword evidence="4 6" id="KW-1133">Transmembrane helix</keyword>
<dbReference type="STRING" id="253628.A0A0D2BBU8"/>
<evidence type="ECO:0000256" key="4">
    <source>
        <dbReference type="ARBA" id="ARBA00022989"/>
    </source>
</evidence>
<feature type="transmembrane region" description="Helical" evidence="6">
    <location>
        <begin position="148"/>
        <end position="168"/>
    </location>
</feature>
<dbReference type="GO" id="GO:0000297">
    <property type="term" value="F:spermine transmembrane transporter activity"/>
    <property type="evidence" value="ECO:0007669"/>
    <property type="project" value="TreeGrafter"/>
</dbReference>
<evidence type="ECO:0000256" key="2">
    <source>
        <dbReference type="ARBA" id="ARBA00008335"/>
    </source>
</evidence>
<dbReference type="InterPro" id="IPR036259">
    <property type="entry name" value="MFS_trans_sf"/>
</dbReference>
<accession>A0A0D2BBU8</accession>
<dbReference type="InterPro" id="IPR020846">
    <property type="entry name" value="MFS_dom"/>
</dbReference>
<evidence type="ECO:0000256" key="5">
    <source>
        <dbReference type="ARBA" id="ARBA00023136"/>
    </source>
</evidence>
<comment type="subcellular location">
    <subcellularLocation>
        <location evidence="1">Membrane</location>
        <topology evidence="1">Multi-pass membrane protein</topology>
    </subcellularLocation>
</comment>
<dbReference type="PANTHER" id="PTHR23502:SF182">
    <property type="entry name" value="POLYAMINE TRANSPORTER, PUTATIVE-RELATED"/>
    <property type="match status" value="1"/>
</dbReference>
<feature type="transmembrane region" description="Helical" evidence="6">
    <location>
        <begin position="354"/>
        <end position="382"/>
    </location>
</feature>
<sequence length="460" mass="50431">MGPDDAENPQNWPMWKRVYHTIPPALFGFAITFGSSVYTPAYKEIAERFDVSPTASLLGVTLYVIGLGLGPMIASPLSETFGRHIVYRISLPISALFTLGAGFSSSFGSLLVCRFFAGATGSPVLAVGAGTLADMFPPRIRARATSSFLMSPFLGPSIGPFLGGFVAQYKTWRWTNWVTLFILVVCYASSLGMQETYKKIILQKRAKRLNIAPPKQALPQGLVGVKFLLTVTLLRPLTMLFTEPIVAFMSLYNAFTFSILFAFFEAFPMVFGGIYGFSVSQVGLAFLAVAIGVIFAVATAIMLDIKVFQKQFRKAVAEGRAAVAPEHRLYSAMLGSFGITIGLFWFAWTSRRAVHWIVPIIATIPFAWGNTSIFISAALYLVDVYGPLNGASAMAANGLLRYGMSAVFPLFTVQMYKTLTIPWASSLLGFLSLLMLPIPFVLFRFGPKIREKSRYDTIKA</sequence>
<feature type="transmembrane region" description="Helical" evidence="6">
    <location>
        <begin position="21"/>
        <end position="42"/>
    </location>
</feature>
<dbReference type="VEuPathDB" id="FungiDB:PV09_00779"/>
<evidence type="ECO:0000313" key="9">
    <source>
        <dbReference type="Proteomes" id="UP000053259"/>
    </source>
</evidence>
<dbReference type="GO" id="GO:0015606">
    <property type="term" value="F:spermidine transmembrane transporter activity"/>
    <property type="evidence" value="ECO:0007669"/>
    <property type="project" value="TreeGrafter"/>
</dbReference>
<comment type="similarity">
    <text evidence="2">Belongs to the major facilitator superfamily.</text>
</comment>
<evidence type="ECO:0000256" key="6">
    <source>
        <dbReference type="SAM" id="Phobius"/>
    </source>
</evidence>
<evidence type="ECO:0000256" key="1">
    <source>
        <dbReference type="ARBA" id="ARBA00004141"/>
    </source>
</evidence>
<feature type="transmembrane region" description="Helical" evidence="6">
    <location>
        <begin position="174"/>
        <end position="193"/>
    </location>
</feature>
<feature type="transmembrane region" description="Helical" evidence="6">
    <location>
        <begin position="329"/>
        <end position="348"/>
    </location>
</feature>